<feature type="chain" id="PRO_5034156575" description="Fucose-specific lectin" evidence="7">
    <location>
        <begin position="25"/>
        <end position="492"/>
    </location>
</feature>
<organism evidence="8 9">
    <name type="scientific">Fusarium albosuccineum</name>
    <dbReference type="NCBI Taxonomy" id="1237068"/>
    <lineage>
        <taxon>Eukaryota</taxon>
        <taxon>Fungi</taxon>
        <taxon>Dikarya</taxon>
        <taxon>Ascomycota</taxon>
        <taxon>Pezizomycotina</taxon>
        <taxon>Sordariomycetes</taxon>
        <taxon>Hypocreomycetidae</taxon>
        <taxon>Hypocreales</taxon>
        <taxon>Nectriaceae</taxon>
        <taxon>Fusarium</taxon>
        <taxon>Fusarium decemcellulare species complex</taxon>
    </lineage>
</organism>
<dbReference type="CDD" id="cd12087">
    <property type="entry name" value="TM_EGFR-like"/>
    <property type="match status" value="1"/>
</dbReference>
<evidence type="ECO:0000256" key="5">
    <source>
        <dbReference type="SAM" id="MobiDB-lite"/>
    </source>
</evidence>
<dbReference type="SUPFAM" id="SSF89372">
    <property type="entry name" value="Fucose-specific lectin"/>
    <property type="match status" value="1"/>
</dbReference>
<evidence type="ECO:0000256" key="1">
    <source>
        <dbReference type="ARBA" id="ARBA00004167"/>
    </source>
</evidence>
<dbReference type="AlphaFoldDB" id="A0A8H4LGL5"/>
<gene>
    <name evidence="8" type="ORF">FALBO_5458</name>
</gene>
<evidence type="ECO:0000313" key="8">
    <source>
        <dbReference type="EMBL" id="KAF4467667.1"/>
    </source>
</evidence>
<evidence type="ECO:0000256" key="6">
    <source>
        <dbReference type="SAM" id="Phobius"/>
    </source>
</evidence>
<proteinExistence type="predicted"/>
<dbReference type="OrthoDB" id="4696326at2759"/>
<evidence type="ECO:0008006" key="10">
    <source>
        <dbReference type="Google" id="ProtNLM"/>
    </source>
</evidence>
<dbReference type="Gene3D" id="2.120.10.70">
    <property type="entry name" value="Fucose-specific lectin"/>
    <property type="match status" value="2"/>
</dbReference>
<feature type="compositionally biased region" description="Pro residues" evidence="5">
    <location>
        <begin position="471"/>
        <end position="481"/>
    </location>
</feature>
<feature type="compositionally biased region" description="Low complexity" evidence="5">
    <location>
        <begin position="367"/>
        <end position="394"/>
    </location>
</feature>
<feature type="region of interest" description="Disordered" evidence="5">
    <location>
        <begin position="355"/>
        <end position="394"/>
    </location>
</feature>
<dbReference type="InterPro" id="IPR051694">
    <property type="entry name" value="Immunoregulatory_rcpt-like"/>
</dbReference>
<dbReference type="PANTHER" id="PTHR15549:SF26">
    <property type="entry name" value="AXIAL BUDDING PATTERN PROTEIN 2-RELATED"/>
    <property type="match status" value="1"/>
</dbReference>
<comment type="caution">
    <text evidence="8">The sequence shown here is derived from an EMBL/GenBank/DDBJ whole genome shotgun (WGS) entry which is preliminary data.</text>
</comment>
<dbReference type="PANTHER" id="PTHR15549">
    <property type="entry name" value="PAIRED IMMUNOGLOBULIN-LIKE TYPE 2 RECEPTOR"/>
    <property type="match status" value="1"/>
</dbReference>
<dbReference type="EMBL" id="JAADYS010000709">
    <property type="protein sequence ID" value="KAF4467667.1"/>
    <property type="molecule type" value="Genomic_DNA"/>
</dbReference>
<evidence type="ECO:0000256" key="3">
    <source>
        <dbReference type="ARBA" id="ARBA00022989"/>
    </source>
</evidence>
<evidence type="ECO:0000256" key="2">
    <source>
        <dbReference type="ARBA" id="ARBA00022692"/>
    </source>
</evidence>
<dbReference type="Proteomes" id="UP000554235">
    <property type="component" value="Unassembled WGS sequence"/>
</dbReference>
<comment type="subcellular location">
    <subcellularLocation>
        <location evidence="1">Membrane</location>
        <topology evidence="1">Single-pass membrane protein</topology>
    </subcellularLocation>
</comment>
<keyword evidence="2 6" id="KW-0812">Transmembrane</keyword>
<protein>
    <recommendedName>
        <fullName evidence="10">Fucose-specific lectin</fullName>
    </recommendedName>
</protein>
<evidence type="ECO:0000313" key="9">
    <source>
        <dbReference type="Proteomes" id="UP000554235"/>
    </source>
</evidence>
<reference evidence="8 9" key="1">
    <citation type="submission" date="2020-01" db="EMBL/GenBank/DDBJ databases">
        <title>Identification and distribution of gene clusters putatively required for synthesis of sphingolipid metabolism inhibitors in phylogenetically diverse species of the filamentous fungus Fusarium.</title>
        <authorList>
            <person name="Kim H.-S."/>
            <person name="Busman M."/>
            <person name="Brown D.W."/>
            <person name="Divon H."/>
            <person name="Uhlig S."/>
            <person name="Proctor R.H."/>
        </authorList>
    </citation>
    <scope>NUCLEOTIDE SEQUENCE [LARGE SCALE GENOMIC DNA]</scope>
    <source>
        <strain evidence="8 9">NRRL 20459</strain>
    </source>
</reference>
<feature type="transmembrane region" description="Helical" evidence="6">
    <location>
        <begin position="398"/>
        <end position="419"/>
    </location>
</feature>
<name>A0A8H4LGL5_9HYPO</name>
<sequence>MMCRRQLATTIAAWLGLWARPIAGAGLYAYNTDRTVQVAAQDPESGDIWYSNCNSETTPIFPLDKPNVLPVKSKARNGTALTAAGWWDSQKIIASVFYQTEEFVIVNGYFECDMDSGKFIRKGEYPISETAQVDSVHQETGLSVSLLGSTEGYRVFYHNEDRQLMMMSYTADTNWVDGGAVSLDKGAGPAIGSGFYGKMNISAVMPRGQDNMEVTRFGGDDKWHLAAFPQPLNGSYTNNTKPAKIEVSTTVEPQFDLPAWDAKVESIALAVDSSRDRSIFYIGSDNQLYQVTEEDSKWKLASNQTEKIWPTADNSSAGVAVAYQQSSGETWVYYWSNSSIIQAHRKNSQDWESFTTLPAKGTDSSDDTGVTGGDDNSSSDDTTTDSSTSSGLSTGAKAGIGVGVSLGAIIAGGLIFFFLRRRSKSKKAVGTHQSANELEAKGYTYDPATATSSPPPQYAKENQAPLEMDTAPPPAELPQPPVVYELPVHHGR</sequence>
<accession>A0A8H4LGL5</accession>
<keyword evidence="4 6" id="KW-0472">Membrane</keyword>
<feature type="signal peptide" evidence="7">
    <location>
        <begin position="1"/>
        <end position="24"/>
    </location>
</feature>
<keyword evidence="3 6" id="KW-1133">Transmembrane helix</keyword>
<keyword evidence="9" id="KW-1185">Reference proteome</keyword>
<evidence type="ECO:0000256" key="7">
    <source>
        <dbReference type="SAM" id="SignalP"/>
    </source>
</evidence>
<feature type="region of interest" description="Disordered" evidence="5">
    <location>
        <begin position="440"/>
        <end position="492"/>
    </location>
</feature>
<evidence type="ECO:0000256" key="4">
    <source>
        <dbReference type="ARBA" id="ARBA00023136"/>
    </source>
</evidence>
<dbReference type="GO" id="GO:0016020">
    <property type="term" value="C:membrane"/>
    <property type="evidence" value="ECO:0007669"/>
    <property type="project" value="UniProtKB-SubCell"/>
</dbReference>
<dbReference type="GO" id="GO:0071944">
    <property type="term" value="C:cell periphery"/>
    <property type="evidence" value="ECO:0007669"/>
    <property type="project" value="UniProtKB-ARBA"/>
</dbReference>
<keyword evidence="7" id="KW-0732">Signal</keyword>